<dbReference type="Proteomes" id="UP000051269">
    <property type="component" value="Unassembled WGS sequence"/>
</dbReference>
<dbReference type="Pfam" id="PF11013">
    <property type="entry name" value="DUF2851"/>
    <property type="match status" value="1"/>
</dbReference>
<dbReference type="AlphaFoldDB" id="A0A0R2RP88"/>
<evidence type="ECO:0000313" key="2">
    <source>
        <dbReference type="Proteomes" id="UP000051269"/>
    </source>
</evidence>
<organism evidence="1 2">
    <name type="scientific">Verrucomicrobia subdivision 6 bacterium BACL9 MAG-120507-bin52</name>
    <dbReference type="NCBI Taxonomy" id="1655590"/>
    <lineage>
        <taxon>Bacteria</taxon>
        <taxon>Pseudomonadati</taxon>
        <taxon>Verrucomicrobiota</taxon>
        <taxon>Verrucomicrobiia</taxon>
        <taxon>Verrucomicrobiales</taxon>
        <taxon>Verrucomicrobia subdivision 6</taxon>
    </lineage>
</organism>
<dbReference type="EMBL" id="LIBO01000111">
    <property type="protein sequence ID" value="KRO62221.1"/>
    <property type="molecule type" value="Genomic_DNA"/>
</dbReference>
<gene>
    <name evidence="1" type="ORF">ABR82_04085</name>
</gene>
<dbReference type="InterPro" id="IPR021272">
    <property type="entry name" value="DUF2851"/>
</dbReference>
<reference evidence="1 2" key="1">
    <citation type="submission" date="2015-10" db="EMBL/GenBank/DDBJ databases">
        <title>Metagenome-Assembled Genomes uncover a global brackish microbiome.</title>
        <authorList>
            <person name="Hugerth L.W."/>
            <person name="Larsson J."/>
            <person name="Alneberg J."/>
            <person name="Lindh M.V."/>
            <person name="Legrand C."/>
            <person name="Pinhassi J."/>
            <person name="Andersson A.F."/>
        </authorList>
    </citation>
    <scope>NUCLEOTIDE SEQUENCE [LARGE SCALE GENOMIC DNA]</scope>
    <source>
        <strain evidence="1">BACL18 MAG-120507-bin52</strain>
    </source>
</reference>
<evidence type="ECO:0000313" key="1">
    <source>
        <dbReference type="EMBL" id="KRO62221.1"/>
    </source>
</evidence>
<protein>
    <recommendedName>
        <fullName evidence="3">DUF2851 domain-containing protein</fullName>
    </recommendedName>
</protein>
<comment type="caution">
    <text evidence="1">The sequence shown here is derived from an EMBL/GenBank/DDBJ whole genome shotgun (WGS) entry which is preliminary data.</text>
</comment>
<accession>A0A0R2RP88</accession>
<name>A0A0R2RP88_9BACT</name>
<sequence>MPNPSENYFYHPTAPFSIFTSLIFMPRNYRHWVRSNLLREEPSPILSESVLQRIWFEQLVRHPLLTLAGEKITLHQPGVWNHRAGPDFLRASFSTSDGRTYSGDVELHRHSSDWSAHAHSENPAYRNVLLHVFWQADPSLSDPSPPHIRSIAIEHQLSAPLTELISLFRSPPAQILTGEKPGHCHSLLVSLPPEKLRTILEEAGWHRLRLRRSLAQARCHTHGFEQAAWVALAEGLGFSENREPFASLARAVPIERLLQLSDPVDREAVLYGVSRLLPDPTRTPVTARALPYLKDLWKRWWFHRELWSAHILPPGCWKVGATRPNNSPYRRVGALSCLTYPLVWQSWIESVRRGDADVFLKVLRSLSHPFWDHHASWDGRILPSSSRLIGLDRASALLFQVLGPMAECSEANLGQQMETWPAAGDAGLLRSASMRLLGTSFPPADVRSQLAREGLLQIYKDFCRAKPCRECSMPEFLQQK</sequence>
<proteinExistence type="predicted"/>
<evidence type="ECO:0008006" key="3">
    <source>
        <dbReference type="Google" id="ProtNLM"/>
    </source>
</evidence>